<evidence type="ECO:0000256" key="1">
    <source>
        <dbReference type="ARBA" id="ARBA00022723"/>
    </source>
</evidence>
<dbReference type="PANTHER" id="PTHR45833">
    <property type="entry name" value="METHIONINE SYNTHASE"/>
    <property type="match status" value="1"/>
</dbReference>
<organism evidence="5 6">
    <name type="scientific">Candidatus Blautia merdavium</name>
    <dbReference type="NCBI Taxonomy" id="2838494"/>
    <lineage>
        <taxon>Bacteria</taxon>
        <taxon>Bacillati</taxon>
        <taxon>Bacillota</taxon>
        <taxon>Clostridia</taxon>
        <taxon>Lachnospirales</taxon>
        <taxon>Lachnospiraceae</taxon>
        <taxon>Blautia</taxon>
    </lineage>
</organism>
<reference evidence="5" key="1">
    <citation type="journal article" date="2021" name="PeerJ">
        <title>Extensive microbial diversity within the chicken gut microbiome revealed by metagenomics and culture.</title>
        <authorList>
            <person name="Gilroy R."/>
            <person name="Ravi A."/>
            <person name="Getino M."/>
            <person name="Pursley I."/>
            <person name="Horton D.L."/>
            <person name="Alikhan N.F."/>
            <person name="Baker D."/>
            <person name="Gharbi K."/>
            <person name="Hall N."/>
            <person name="Watson M."/>
            <person name="Adriaenssens E.M."/>
            <person name="Foster-Nyarko E."/>
            <person name="Jarju S."/>
            <person name="Secka A."/>
            <person name="Antonio M."/>
            <person name="Oren A."/>
            <person name="Chaudhuri R.R."/>
            <person name="La Ragione R."/>
            <person name="Hildebrand F."/>
            <person name="Pallen M.J."/>
        </authorList>
    </citation>
    <scope>NUCLEOTIDE SEQUENCE</scope>
    <source>
        <strain evidence="5">ChiBcec2-3848</strain>
    </source>
</reference>
<dbReference type="InterPro" id="IPR036724">
    <property type="entry name" value="Cobalamin-bd_sf"/>
</dbReference>
<dbReference type="CDD" id="cd02070">
    <property type="entry name" value="corrinoid_protein_B12-BD"/>
    <property type="match status" value="1"/>
</dbReference>
<reference evidence="5" key="2">
    <citation type="submission" date="2021-04" db="EMBL/GenBank/DDBJ databases">
        <authorList>
            <person name="Gilroy R."/>
        </authorList>
    </citation>
    <scope>NUCLEOTIDE SEQUENCE</scope>
    <source>
        <strain evidence="5">ChiBcec2-3848</strain>
    </source>
</reference>
<dbReference type="PROSITE" id="PS51332">
    <property type="entry name" value="B12_BINDING"/>
    <property type="match status" value="1"/>
</dbReference>
<dbReference type="PROSITE" id="PS51337">
    <property type="entry name" value="B12_BINDING_NTER"/>
    <property type="match status" value="1"/>
</dbReference>
<dbReference type="GO" id="GO:0050667">
    <property type="term" value="P:homocysteine metabolic process"/>
    <property type="evidence" value="ECO:0007669"/>
    <property type="project" value="TreeGrafter"/>
</dbReference>
<dbReference type="GO" id="GO:0008705">
    <property type="term" value="F:methionine synthase activity"/>
    <property type="evidence" value="ECO:0007669"/>
    <property type="project" value="TreeGrafter"/>
</dbReference>
<feature type="domain" description="B12-binding" evidence="3">
    <location>
        <begin position="88"/>
        <end position="211"/>
    </location>
</feature>
<dbReference type="Proteomes" id="UP000823886">
    <property type="component" value="Unassembled WGS sequence"/>
</dbReference>
<dbReference type="InterPro" id="IPR036594">
    <property type="entry name" value="Meth_synthase_dom"/>
</dbReference>
<dbReference type="GO" id="GO:0005829">
    <property type="term" value="C:cytosol"/>
    <property type="evidence" value="ECO:0007669"/>
    <property type="project" value="TreeGrafter"/>
</dbReference>
<keyword evidence="2" id="KW-0170">Cobalt</keyword>
<evidence type="ECO:0000256" key="2">
    <source>
        <dbReference type="ARBA" id="ARBA00023285"/>
    </source>
</evidence>
<dbReference type="GO" id="GO:0031419">
    <property type="term" value="F:cobalamin binding"/>
    <property type="evidence" value="ECO:0007669"/>
    <property type="project" value="InterPro"/>
</dbReference>
<accession>A0A9D2PPB7</accession>
<comment type="caution">
    <text evidence="5">The sequence shown here is derived from an EMBL/GenBank/DDBJ whole genome shotgun (WGS) entry which is preliminary data.</text>
</comment>
<dbReference type="InterPro" id="IPR050554">
    <property type="entry name" value="Met_Synthase/Corrinoid"/>
</dbReference>
<dbReference type="Pfam" id="PF02310">
    <property type="entry name" value="B12-binding"/>
    <property type="match status" value="1"/>
</dbReference>
<dbReference type="Gene3D" id="1.10.1240.10">
    <property type="entry name" value="Methionine synthase domain"/>
    <property type="match status" value="1"/>
</dbReference>
<dbReference type="SUPFAM" id="SSF52242">
    <property type="entry name" value="Cobalamin (vitamin B12)-binding domain"/>
    <property type="match status" value="1"/>
</dbReference>
<gene>
    <name evidence="5" type="ORF">H9753_10040</name>
</gene>
<dbReference type="AlphaFoldDB" id="A0A9D2PPB7"/>
<dbReference type="GO" id="GO:0046872">
    <property type="term" value="F:metal ion binding"/>
    <property type="evidence" value="ECO:0007669"/>
    <property type="project" value="UniProtKB-KW"/>
</dbReference>
<name>A0A9D2PPB7_9FIRM</name>
<dbReference type="Pfam" id="PF02607">
    <property type="entry name" value="B12-binding_2"/>
    <property type="match status" value="1"/>
</dbReference>
<protein>
    <submittedName>
        <fullName evidence="5">Corrinoid protein</fullName>
    </submittedName>
</protein>
<dbReference type="SUPFAM" id="SSF47644">
    <property type="entry name" value="Methionine synthase domain"/>
    <property type="match status" value="1"/>
</dbReference>
<evidence type="ECO:0000259" key="4">
    <source>
        <dbReference type="PROSITE" id="PS51337"/>
    </source>
</evidence>
<dbReference type="EMBL" id="DWVZ01000137">
    <property type="protein sequence ID" value="HJC63938.1"/>
    <property type="molecule type" value="Genomic_DNA"/>
</dbReference>
<proteinExistence type="predicted"/>
<dbReference type="PANTHER" id="PTHR45833:SF1">
    <property type="entry name" value="METHIONINE SYNTHASE"/>
    <property type="match status" value="1"/>
</dbReference>
<dbReference type="Gene3D" id="3.40.50.280">
    <property type="entry name" value="Cobalamin-binding domain"/>
    <property type="match status" value="1"/>
</dbReference>
<evidence type="ECO:0000259" key="3">
    <source>
        <dbReference type="PROSITE" id="PS51332"/>
    </source>
</evidence>
<dbReference type="GO" id="GO:0046653">
    <property type="term" value="P:tetrahydrofolate metabolic process"/>
    <property type="evidence" value="ECO:0007669"/>
    <property type="project" value="TreeGrafter"/>
</dbReference>
<dbReference type="InterPro" id="IPR006158">
    <property type="entry name" value="Cobalamin-bd"/>
</dbReference>
<evidence type="ECO:0000313" key="5">
    <source>
        <dbReference type="EMBL" id="HJC63938.1"/>
    </source>
</evidence>
<dbReference type="InterPro" id="IPR003759">
    <property type="entry name" value="Cbl-bd_cap"/>
</dbReference>
<evidence type="ECO:0000313" key="6">
    <source>
        <dbReference type="Proteomes" id="UP000823886"/>
    </source>
</evidence>
<feature type="domain" description="B12-binding N-terminal" evidence="4">
    <location>
        <begin position="1"/>
        <end position="88"/>
    </location>
</feature>
<keyword evidence="1" id="KW-0479">Metal-binding</keyword>
<sequence length="211" mass="23367">MDILEDIRLSVENGHYKVTEKLLEQALKQHIPAPEILEKSMIPAMRKVGENYKNNQADIPRILAAARCMRKGVDLLTPYLESEQRLYRGTVILGTVEGDLHDVGKNLVAIMFRSAGFKVIDLGVDISEKQFLKAVREHPDVSIVCLSSLLTTARPNMKHAVKALRQSDTEHRLKIMVGGGAVTREFAESIGADAYTENAVDAAELAKSFIV</sequence>
<dbReference type="SMART" id="SM01018">
    <property type="entry name" value="B12-binding_2"/>
    <property type="match status" value="1"/>
</dbReference>